<name>A0A2I0UYU3_9BACI</name>
<reference evidence="2 3" key="1">
    <citation type="submission" date="2017-10" db="EMBL/GenBank/DDBJ databases">
        <title>Draft genome of Lysinibacillus fusiformis strain Juneja, a laboratory-derived pathogen of Drosophila melanogaster.</title>
        <authorList>
            <person name="Smith B.R."/>
            <person name="Unckless R.L."/>
        </authorList>
    </citation>
    <scope>NUCLEOTIDE SEQUENCE [LARGE SCALE GENOMIC DNA]</scope>
    <source>
        <strain evidence="2 3">Juneja</strain>
    </source>
</reference>
<comment type="caution">
    <text evidence="2">The sequence shown here is derived from an EMBL/GenBank/DDBJ whole genome shotgun (WGS) entry which is preliminary data.</text>
</comment>
<evidence type="ECO:0000256" key="1">
    <source>
        <dbReference type="SAM" id="Phobius"/>
    </source>
</evidence>
<keyword evidence="1" id="KW-1133">Transmembrane helix</keyword>
<proteinExistence type="predicted"/>
<accession>A0A2I0UYU3</accession>
<feature type="transmembrane region" description="Helical" evidence="1">
    <location>
        <begin position="29"/>
        <end position="47"/>
    </location>
</feature>
<organism evidence="2 3">
    <name type="scientific">Lysinibacillus fusiformis</name>
    <dbReference type="NCBI Taxonomy" id="28031"/>
    <lineage>
        <taxon>Bacteria</taxon>
        <taxon>Bacillati</taxon>
        <taxon>Bacillota</taxon>
        <taxon>Bacilli</taxon>
        <taxon>Bacillales</taxon>
        <taxon>Bacillaceae</taxon>
        <taxon>Lysinibacillus</taxon>
    </lineage>
</organism>
<gene>
    <name evidence="2" type="ORF">CRI88_10935</name>
</gene>
<dbReference type="Proteomes" id="UP000234956">
    <property type="component" value="Unassembled WGS sequence"/>
</dbReference>
<sequence length="63" mass="7236">MLKGILGIILIMVMLIAITVDDTVWLKNILLRIIGVLSILQGVHLVHRQFHPHAYKRKPRNSK</sequence>
<protein>
    <submittedName>
        <fullName evidence="2">Uncharacterized protein</fullName>
    </submittedName>
</protein>
<dbReference type="EMBL" id="PDFK01000003">
    <property type="protein sequence ID" value="PKU51237.1"/>
    <property type="molecule type" value="Genomic_DNA"/>
</dbReference>
<keyword evidence="1" id="KW-0472">Membrane</keyword>
<evidence type="ECO:0000313" key="2">
    <source>
        <dbReference type="EMBL" id="PKU51237.1"/>
    </source>
</evidence>
<dbReference type="AlphaFoldDB" id="A0A2I0UYU3"/>
<keyword evidence="1" id="KW-0812">Transmembrane</keyword>
<evidence type="ECO:0000313" key="3">
    <source>
        <dbReference type="Proteomes" id="UP000234956"/>
    </source>
</evidence>